<keyword evidence="1" id="KW-0472">Membrane</keyword>
<dbReference type="GeneID" id="55603456"/>
<evidence type="ECO:0000256" key="1">
    <source>
        <dbReference type="SAM" id="Phobius"/>
    </source>
</evidence>
<feature type="transmembrane region" description="Helical" evidence="1">
    <location>
        <begin position="21"/>
        <end position="39"/>
    </location>
</feature>
<reference evidence="2 3" key="1">
    <citation type="submission" date="2020-01" db="EMBL/GenBank/DDBJ databases">
        <title>Isolation, characterization and genomic analysis of a lytic bacteriophage vB_CsaP_009 infecting Cronobacter.</title>
        <authorList>
            <person name="Soleimani-Delfan A."/>
            <person name="Shahin K."/>
            <person name="Barazandeh M."/>
            <person name="Komijani M."/>
        </authorList>
    </citation>
    <scope>NUCLEOTIDE SEQUENCE [LARGE SCALE GENOMIC DNA]</scope>
</reference>
<keyword evidence="1" id="KW-0812">Transmembrane</keyword>
<keyword evidence="1" id="KW-1133">Transmembrane helix</keyword>
<protein>
    <submittedName>
        <fullName evidence="2">Uncharacterized protein</fullName>
    </submittedName>
</protein>
<dbReference type="Proteomes" id="UP000479051">
    <property type="component" value="Segment"/>
</dbReference>
<dbReference type="RefSeq" id="YP_009833401.1">
    <property type="nucleotide sequence ID" value="NC_048664.1"/>
</dbReference>
<evidence type="ECO:0000313" key="2">
    <source>
        <dbReference type="EMBL" id="BBU72668.1"/>
    </source>
</evidence>
<evidence type="ECO:0000313" key="3">
    <source>
        <dbReference type="Proteomes" id="UP000479051"/>
    </source>
</evidence>
<organism evidence="2 3">
    <name type="scientific">Cronobacter phage vB_CsaP_009</name>
    <dbReference type="NCBI Taxonomy" id="2699738"/>
    <lineage>
        <taxon>Viruses</taxon>
        <taxon>Duplodnaviria</taxon>
        <taxon>Heunggongvirae</taxon>
        <taxon>Uroviricota</taxon>
        <taxon>Caudoviricetes</taxon>
        <taxon>Grimontviridae</taxon>
        <taxon>Privateervirus</taxon>
        <taxon>Privateervirus pv009</taxon>
    </lineage>
</organism>
<dbReference type="KEGG" id="vg:55603456"/>
<accession>A0A679FBS8</accession>
<keyword evidence="3" id="KW-1185">Reference proteome</keyword>
<dbReference type="EMBL" id="LC519601">
    <property type="protein sequence ID" value="BBU72668.1"/>
    <property type="molecule type" value="Genomic_DNA"/>
</dbReference>
<proteinExistence type="predicted"/>
<sequence length="89" mass="10335">MIITVKDKYNQISKKYFKKRYLALLIFLVLVITLGYFRGIQFKDCVLAQYDLSRDTTFRVLTGQCTVTGKDGKQVYVNQLRGIGEETEE</sequence>
<name>A0A679FBS8_9CAUD</name>